<comment type="caution">
    <text evidence="2">The sequence shown here is derived from an EMBL/GenBank/DDBJ whole genome shotgun (WGS) entry which is preliminary data.</text>
</comment>
<dbReference type="EMBL" id="JANPWB010000004">
    <property type="protein sequence ID" value="KAJ1193132.1"/>
    <property type="molecule type" value="Genomic_DNA"/>
</dbReference>
<protein>
    <submittedName>
        <fullName evidence="2">Uncharacterized protein</fullName>
    </submittedName>
</protein>
<evidence type="ECO:0000313" key="3">
    <source>
        <dbReference type="Proteomes" id="UP001066276"/>
    </source>
</evidence>
<keyword evidence="3" id="KW-1185">Reference proteome</keyword>
<feature type="compositionally biased region" description="Polar residues" evidence="1">
    <location>
        <begin position="217"/>
        <end position="226"/>
    </location>
</feature>
<feature type="compositionally biased region" description="Basic and acidic residues" evidence="1">
    <location>
        <begin position="227"/>
        <end position="239"/>
    </location>
</feature>
<accession>A0AAV7UVN0</accession>
<feature type="region of interest" description="Disordered" evidence="1">
    <location>
        <begin position="184"/>
        <end position="239"/>
    </location>
</feature>
<sequence>MAGPQPVRCLDHFVSFGGTGLATRDLARPRCVPAISWCFPGGADPINTVVSRGRSRRTCAVINTVVSTEAAEQLRVCCFVWACGELALRKESQRRYCHQHRGFRWSSRAASCVLLRVCVRRAGAEEGEPAPKSIPLFPVRRKRAQCFQEQQNGCCFACMRRRERRAGADVEDECSSSFFWSDDGESDISHSTNSDTGRNDERESTSGMGHVSEAGESESQSATQENENSRTEGAVREQLMRTRKCPGYLKDYILK</sequence>
<dbReference type="Proteomes" id="UP001066276">
    <property type="component" value="Chromosome 2_2"/>
</dbReference>
<evidence type="ECO:0000256" key="1">
    <source>
        <dbReference type="SAM" id="MobiDB-lite"/>
    </source>
</evidence>
<reference evidence="2" key="1">
    <citation type="journal article" date="2022" name="bioRxiv">
        <title>Sequencing and chromosome-scale assembly of the giantPleurodeles waltlgenome.</title>
        <authorList>
            <person name="Brown T."/>
            <person name="Elewa A."/>
            <person name="Iarovenko S."/>
            <person name="Subramanian E."/>
            <person name="Araus A.J."/>
            <person name="Petzold A."/>
            <person name="Susuki M."/>
            <person name="Suzuki K.-i.T."/>
            <person name="Hayashi T."/>
            <person name="Toyoda A."/>
            <person name="Oliveira C."/>
            <person name="Osipova E."/>
            <person name="Leigh N.D."/>
            <person name="Simon A."/>
            <person name="Yun M.H."/>
        </authorList>
    </citation>
    <scope>NUCLEOTIDE SEQUENCE</scope>
    <source>
        <strain evidence="2">20211129_DDA</strain>
        <tissue evidence="2">Liver</tissue>
    </source>
</reference>
<organism evidence="2 3">
    <name type="scientific">Pleurodeles waltl</name>
    <name type="common">Iberian ribbed newt</name>
    <dbReference type="NCBI Taxonomy" id="8319"/>
    <lineage>
        <taxon>Eukaryota</taxon>
        <taxon>Metazoa</taxon>
        <taxon>Chordata</taxon>
        <taxon>Craniata</taxon>
        <taxon>Vertebrata</taxon>
        <taxon>Euteleostomi</taxon>
        <taxon>Amphibia</taxon>
        <taxon>Batrachia</taxon>
        <taxon>Caudata</taxon>
        <taxon>Salamandroidea</taxon>
        <taxon>Salamandridae</taxon>
        <taxon>Pleurodelinae</taxon>
        <taxon>Pleurodeles</taxon>
    </lineage>
</organism>
<proteinExistence type="predicted"/>
<name>A0AAV7UVN0_PLEWA</name>
<evidence type="ECO:0000313" key="2">
    <source>
        <dbReference type="EMBL" id="KAJ1193132.1"/>
    </source>
</evidence>
<gene>
    <name evidence="2" type="ORF">NDU88_002437</name>
</gene>
<dbReference type="AlphaFoldDB" id="A0AAV7UVN0"/>